<dbReference type="PANTHER" id="PTHR15503">
    <property type="entry name" value="LDOC1 RELATED"/>
    <property type="match status" value="1"/>
</dbReference>
<evidence type="ECO:0000313" key="2">
    <source>
        <dbReference type="EMBL" id="KAK7918752.1"/>
    </source>
</evidence>
<keyword evidence="3" id="KW-1185">Reference proteome</keyword>
<dbReference type="PANTHER" id="PTHR15503:SF36">
    <property type="entry name" value="RETROTRANSPOSON GAG-LIKE PROTEIN 5"/>
    <property type="match status" value="1"/>
</dbReference>
<feature type="compositionally biased region" description="Basic and acidic residues" evidence="1">
    <location>
        <begin position="96"/>
        <end position="109"/>
    </location>
</feature>
<gene>
    <name evidence="2" type="ORF">WMY93_010036</name>
</gene>
<dbReference type="AlphaFoldDB" id="A0AAW0PF81"/>
<evidence type="ECO:0008006" key="4">
    <source>
        <dbReference type="Google" id="ProtNLM"/>
    </source>
</evidence>
<evidence type="ECO:0000256" key="1">
    <source>
        <dbReference type="SAM" id="MobiDB-lite"/>
    </source>
</evidence>
<dbReference type="Proteomes" id="UP001460270">
    <property type="component" value="Unassembled WGS sequence"/>
</dbReference>
<proteinExistence type="predicted"/>
<feature type="region of interest" description="Disordered" evidence="1">
    <location>
        <begin position="59"/>
        <end position="143"/>
    </location>
</feature>
<reference evidence="3" key="1">
    <citation type="submission" date="2024-04" db="EMBL/GenBank/DDBJ databases">
        <title>Salinicola lusitanus LLJ914,a marine bacterium isolated from the Okinawa Trough.</title>
        <authorList>
            <person name="Li J."/>
        </authorList>
    </citation>
    <scope>NUCLEOTIDE SEQUENCE [LARGE SCALE GENOMIC DNA]</scope>
</reference>
<dbReference type="InterPro" id="IPR032567">
    <property type="entry name" value="RTL1-rel"/>
</dbReference>
<sequence length="425" mass="45228">MDPVEPDPVVKAITNQGAILGQHDQLLRNLMESQQTTSAQIAQLNSMVRELTTGLSQSAAFSQSSASQNQAQASSDPAQLREAHVPDPNHYQAIKLDNRLRERKRERNTRPSSQPVIARISQVPRNSVPSAAAPLPPPAHVSAEEPMQLGRAHLTPAERLRRIRAALIDSGADENFLDVDLACQAQLEVETLDVPLVANALDGRLLAKSALSPAKAAPVPFEPSDLSNVPSEYHDLQEVFSKDRALSLPPHRPYDCAIDLLPGATLPSSRLYNLSRPEREAMERYIKDSLTAGASCHLPASLQILPARLPAFLITCLLVPSLLGLLPAWSPTCSVSCLPGPCLSPACPVPCLLGPLPARPLPARSSACPVPCLLGPLPARSPACSVPCLLGPLPARPLPARSPACSVPCLLGPLPARSIACTCLV</sequence>
<evidence type="ECO:0000313" key="3">
    <source>
        <dbReference type="Proteomes" id="UP001460270"/>
    </source>
</evidence>
<name>A0AAW0PF81_9GOBI</name>
<feature type="compositionally biased region" description="Low complexity" evidence="1">
    <location>
        <begin position="59"/>
        <end position="78"/>
    </location>
</feature>
<protein>
    <recommendedName>
        <fullName evidence="4">Peptidase A2 domain-containing protein</fullName>
    </recommendedName>
</protein>
<comment type="caution">
    <text evidence="2">The sequence shown here is derived from an EMBL/GenBank/DDBJ whole genome shotgun (WGS) entry which is preliminary data.</text>
</comment>
<organism evidence="2 3">
    <name type="scientific">Mugilogobius chulae</name>
    <name type="common">yellowstripe goby</name>
    <dbReference type="NCBI Taxonomy" id="88201"/>
    <lineage>
        <taxon>Eukaryota</taxon>
        <taxon>Metazoa</taxon>
        <taxon>Chordata</taxon>
        <taxon>Craniata</taxon>
        <taxon>Vertebrata</taxon>
        <taxon>Euteleostomi</taxon>
        <taxon>Actinopterygii</taxon>
        <taxon>Neopterygii</taxon>
        <taxon>Teleostei</taxon>
        <taxon>Neoteleostei</taxon>
        <taxon>Acanthomorphata</taxon>
        <taxon>Gobiaria</taxon>
        <taxon>Gobiiformes</taxon>
        <taxon>Gobioidei</taxon>
        <taxon>Gobiidae</taxon>
        <taxon>Gobionellinae</taxon>
        <taxon>Mugilogobius</taxon>
    </lineage>
</organism>
<dbReference type="EMBL" id="JBBPFD010000007">
    <property type="protein sequence ID" value="KAK7918752.1"/>
    <property type="molecule type" value="Genomic_DNA"/>
</dbReference>
<accession>A0AAW0PF81</accession>